<dbReference type="Gene3D" id="3.40.50.150">
    <property type="entry name" value="Vaccinia Virus protein VP39"/>
    <property type="match status" value="1"/>
</dbReference>
<dbReference type="PANTHER" id="PTHR31760">
    <property type="entry name" value="S-ADENOSYL-L-METHIONINE-DEPENDENT METHYLTRANSFERASES SUPERFAMILY PROTEIN"/>
    <property type="match status" value="1"/>
</dbReference>
<feature type="binding site" evidence="6">
    <location>
        <position position="145"/>
    </location>
    <ligand>
        <name>S-adenosyl-L-methionine</name>
        <dbReference type="ChEBI" id="CHEBI:59789"/>
    </ligand>
</feature>
<dbReference type="NCBIfam" id="TIGR00138">
    <property type="entry name" value="rsmG_gidB"/>
    <property type="match status" value="1"/>
</dbReference>
<feature type="binding site" evidence="6">
    <location>
        <position position="81"/>
    </location>
    <ligand>
        <name>S-adenosyl-L-methionine</name>
        <dbReference type="ChEBI" id="CHEBI:59789"/>
    </ligand>
</feature>
<dbReference type="Pfam" id="PF02527">
    <property type="entry name" value="GidB"/>
    <property type="match status" value="1"/>
</dbReference>
<name>A0A370HVA0_9HYPH</name>
<gene>
    <name evidence="6" type="primary">rsmG</name>
    <name evidence="7" type="ORF">DES45_101508</name>
</gene>
<dbReference type="HAMAP" id="MF_00074">
    <property type="entry name" value="16SrRNA_methyltr_G"/>
    <property type="match status" value="1"/>
</dbReference>
<keyword evidence="1 6" id="KW-0963">Cytoplasm</keyword>
<keyword evidence="2 6" id="KW-0698">rRNA processing</keyword>
<dbReference type="EMBL" id="QQBB01000001">
    <property type="protein sequence ID" value="RDI62240.1"/>
    <property type="molecule type" value="Genomic_DNA"/>
</dbReference>
<evidence type="ECO:0000256" key="5">
    <source>
        <dbReference type="ARBA" id="ARBA00022691"/>
    </source>
</evidence>
<evidence type="ECO:0000256" key="4">
    <source>
        <dbReference type="ARBA" id="ARBA00022679"/>
    </source>
</evidence>
<dbReference type="OrthoDB" id="9808773at2"/>
<dbReference type="PIRSF" id="PIRSF003078">
    <property type="entry name" value="GidB"/>
    <property type="match status" value="1"/>
</dbReference>
<dbReference type="InterPro" id="IPR003682">
    <property type="entry name" value="rRNA_ssu_MeTfrase_G"/>
</dbReference>
<comment type="similarity">
    <text evidence="6">Belongs to the methyltransferase superfamily. RNA methyltransferase RsmG family.</text>
</comment>
<comment type="caution">
    <text evidence="6">Lacks conserved residue(s) required for the propagation of feature annotation.</text>
</comment>
<dbReference type="InterPro" id="IPR029063">
    <property type="entry name" value="SAM-dependent_MTases_sf"/>
</dbReference>
<reference evidence="7 8" key="1">
    <citation type="submission" date="2018-07" db="EMBL/GenBank/DDBJ databases">
        <title>Genomic Encyclopedia of Type Strains, Phase IV (KMG-IV): sequencing the most valuable type-strain genomes for metagenomic binning, comparative biology and taxonomic classification.</title>
        <authorList>
            <person name="Goeker M."/>
        </authorList>
    </citation>
    <scope>NUCLEOTIDE SEQUENCE [LARGE SCALE GENOMIC DNA]</scope>
    <source>
        <strain evidence="7 8">DSM 14364</strain>
    </source>
</reference>
<dbReference type="CDD" id="cd02440">
    <property type="entry name" value="AdoMet_MTases"/>
    <property type="match status" value="1"/>
</dbReference>
<keyword evidence="8" id="KW-1185">Reference proteome</keyword>
<feature type="binding site" evidence="6">
    <location>
        <begin position="128"/>
        <end position="129"/>
    </location>
    <ligand>
        <name>S-adenosyl-L-methionine</name>
        <dbReference type="ChEBI" id="CHEBI:59789"/>
    </ligand>
</feature>
<dbReference type="GO" id="GO:0005829">
    <property type="term" value="C:cytosol"/>
    <property type="evidence" value="ECO:0007669"/>
    <property type="project" value="TreeGrafter"/>
</dbReference>
<dbReference type="AlphaFoldDB" id="A0A370HVA0"/>
<dbReference type="RefSeq" id="WP_114768378.1">
    <property type="nucleotide sequence ID" value="NZ_QQBB01000001.1"/>
</dbReference>
<evidence type="ECO:0000256" key="1">
    <source>
        <dbReference type="ARBA" id="ARBA00022490"/>
    </source>
</evidence>
<keyword evidence="4 6" id="KW-0808">Transferase</keyword>
<accession>A0A370HVA0</accession>
<keyword evidence="5 6" id="KW-0949">S-adenosyl-L-methionine</keyword>
<comment type="function">
    <text evidence="6">Specifically methylates the N7 position of guanine in position 527 of 16S rRNA.</text>
</comment>
<comment type="caution">
    <text evidence="7">The sequence shown here is derived from an EMBL/GenBank/DDBJ whole genome shotgun (WGS) entry which is preliminary data.</text>
</comment>
<comment type="catalytic activity">
    <reaction evidence="6">
        <text>guanosine(527) in 16S rRNA + S-adenosyl-L-methionine = N(7)-methylguanosine(527) in 16S rRNA + S-adenosyl-L-homocysteine</text>
        <dbReference type="Rhea" id="RHEA:42732"/>
        <dbReference type="Rhea" id="RHEA-COMP:10209"/>
        <dbReference type="Rhea" id="RHEA-COMP:10210"/>
        <dbReference type="ChEBI" id="CHEBI:57856"/>
        <dbReference type="ChEBI" id="CHEBI:59789"/>
        <dbReference type="ChEBI" id="CHEBI:74269"/>
        <dbReference type="ChEBI" id="CHEBI:74480"/>
        <dbReference type="EC" id="2.1.1.170"/>
    </reaction>
</comment>
<dbReference type="Proteomes" id="UP000254925">
    <property type="component" value="Unassembled WGS sequence"/>
</dbReference>
<keyword evidence="3 6" id="KW-0489">Methyltransferase</keyword>
<comment type="subcellular location">
    <subcellularLocation>
        <location evidence="6">Cytoplasm</location>
    </subcellularLocation>
</comment>
<evidence type="ECO:0000256" key="3">
    <source>
        <dbReference type="ARBA" id="ARBA00022603"/>
    </source>
</evidence>
<dbReference type="GO" id="GO:0070043">
    <property type="term" value="F:rRNA (guanine-N7-)-methyltransferase activity"/>
    <property type="evidence" value="ECO:0007669"/>
    <property type="project" value="UniProtKB-UniRule"/>
</dbReference>
<evidence type="ECO:0000313" key="8">
    <source>
        <dbReference type="Proteomes" id="UP000254925"/>
    </source>
</evidence>
<dbReference type="PANTHER" id="PTHR31760:SF0">
    <property type="entry name" value="S-ADENOSYL-L-METHIONINE-DEPENDENT METHYLTRANSFERASES SUPERFAMILY PROTEIN"/>
    <property type="match status" value="1"/>
</dbReference>
<evidence type="ECO:0000256" key="2">
    <source>
        <dbReference type="ARBA" id="ARBA00022552"/>
    </source>
</evidence>
<dbReference type="SUPFAM" id="SSF53335">
    <property type="entry name" value="S-adenosyl-L-methionine-dependent methyltransferases"/>
    <property type="match status" value="1"/>
</dbReference>
<evidence type="ECO:0000256" key="6">
    <source>
        <dbReference type="HAMAP-Rule" id="MF_00074"/>
    </source>
</evidence>
<protein>
    <recommendedName>
        <fullName evidence="6">Ribosomal RNA small subunit methyltransferase G</fullName>
        <ecNumber evidence="6">2.1.1.170</ecNumber>
    </recommendedName>
    <alternativeName>
        <fullName evidence="6">16S rRNA 7-methylguanosine methyltransferase</fullName>
        <shortName evidence="6">16S rRNA m7G methyltransferase</shortName>
    </alternativeName>
</protein>
<evidence type="ECO:0000313" key="7">
    <source>
        <dbReference type="EMBL" id="RDI62240.1"/>
    </source>
</evidence>
<proteinExistence type="inferred from homology"/>
<sequence>MSSSTPAAGVGHLDAFDVSRETKERLALLERELRRWQAIKNLVGPGTLDHIWDRHIVDSLQLLDLAPDAKTWLDLGSGAGFPGLVLAIAGFERGLKVDLVESNSRKCAFLRQIARLTGVHATVHEARLEAVIPGFVGKADVVSARALASLSQLLDWTAPLLKAGTMGLFPKGRDAEIELTEARKSWTFDIEILPSRTDSEARILRITSIESRS</sequence>
<dbReference type="EC" id="2.1.1.170" evidence="6"/>
<organism evidence="7 8">
    <name type="scientific">Microvirga subterranea</name>
    <dbReference type="NCBI Taxonomy" id="186651"/>
    <lineage>
        <taxon>Bacteria</taxon>
        <taxon>Pseudomonadati</taxon>
        <taxon>Pseudomonadota</taxon>
        <taxon>Alphaproteobacteria</taxon>
        <taxon>Hyphomicrobiales</taxon>
        <taxon>Methylobacteriaceae</taxon>
        <taxon>Microvirga</taxon>
    </lineage>
</organism>
<feature type="binding site" evidence="6">
    <location>
        <position position="76"/>
    </location>
    <ligand>
        <name>S-adenosyl-L-methionine</name>
        <dbReference type="ChEBI" id="CHEBI:59789"/>
    </ligand>
</feature>